<keyword evidence="3" id="KW-0963">Cytoplasm</keyword>
<evidence type="ECO:0000256" key="10">
    <source>
        <dbReference type="SAM" id="MobiDB-lite"/>
    </source>
</evidence>
<dbReference type="PANTHER" id="PTHR31363:SF0">
    <property type="entry name" value="TRAF3-INTERACTING PROTEIN 1"/>
    <property type="match status" value="1"/>
</dbReference>
<dbReference type="GO" id="GO:0008017">
    <property type="term" value="F:microtubule binding"/>
    <property type="evidence" value="ECO:0007669"/>
    <property type="project" value="InterPro"/>
</dbReference>
<keyword evidence="4" id="KW-0970">Cilium biogenesis/degradation</keyword>
<organism evidence="14">
    <name type="scientific">Culicoides sonorensis</name>
    <name type="common">Biting midge</name>
    <dbReference type="NCBI Taxonomy" id="179676"/>
    <lineage>
        <taxon>Eukaryota</taxon>
        <taxon>Metazoa</taxon>
        <taxon>Ecdysozoa</taxon>
        <taxon>Arthropoda</taxon>
        <taxon>Hexapoda</taxon>
        <taxon>Insecta</taxon>
        <taxon>Pterygota</taxon>
        <taxon>Neoptera</taxon>
        <taxon>Endopterygota</taxon>
        <taxon>Diptera</taxon>
        <taxon>Nematocera</taxon>
        <taxon>Chironomoidea</taxon>
        <taxon>Ceratopogonidae</taxon>
        <taxon>Ceratopogoninae</taxon>
        <taxon>Culicoides</taxon>
        <taxon>Monoculicoides</taxon>
    </lineage>
</organism>
<evidence type="ECO:0000256" key="9">
    <source>
        <dbReference type="ARBA" id="ARBA00070492"/>
    </source>
</evidence>
<feature type="compositionally biased region" description="Polar residues" evidence="10">
    <location>
        <begin position="248"/>
        <end position="264"/>
    </location>
</feature>
<feature type="compositionally biased region" description="Polar residues" evidence="10">
    <location>
        <begin position="370"/>
        <end position="380"/>
    </location>
</feature>
<dbReference type="OMA" id="FRFLMDV"/>
<keyword evidence="6" id="KW-0206">Cytoskeleton</keyword>
<dbReference type="GO" id="GO:0030992">
    <property type="term" value="C:intraciliary transport particle B"/>
    <property type="evidence" value="ECO:0007669"/>
    <property type="project" value="TreeGrafter"/>
</dbReference>
<dbReference type="InterPro" id="IPR018799">
    <property type="entry name" value="TRAF3IP1"/>
</dbReference>
<dbReference type="FunFam" id="1.10.418.50:FF:000001">
    <property type="entry name" value="TRAF3-interacting protein 1 isoform X1"/>
    <property type="match status" value="1"/>
</dbReference>
<dbReference type="PANTHER" id="PTHR31363">
    <property type="entry name" value="TRAF3-INTERACTING PROTEIN 1"/>
    <property type="match status" value="1"/>
</dbReference>
<reference evidence="14" key="2">
    <citation type="submission" date="2018-07" db="EMBL/GenBank/DDBJ databases">
        <authorList>
            <person name="Quirk P.G."/>
            <person name="Krulwich T.A."/>
        </authorList>
    </citation>
    <scope>NUCLEOTIDE SEQUENCE</scope>
</reference>
<dbReference type="Gene3D" id="1.10.418.50">
    <property type="entry name" value="Microtubule-binding protein MIP-T3"/>
    <property type="match status" value="1"/>
</dbReference>
<dbReference type="GO" id="GO:0060271">
    <property type="term" value="P:cilium assembly"/>
    <property type="evidence" value="ECO:0007669"/>
    <property type="project" value="TreeGrafter"/>
</dbReference>
<dbReference type="GO" id="GO:0070507">
    <property type="term" value="P:regulation of microtubule cytoskeleton organization"/>
    <property type="evidence" value="ECO:0007669"/>
    <property type="project" value="TreeGrafter"/>
</dbReference>
<feature type="domain" description="TRAF3-interacting protein 1 N-terminal" evidence="11">
    <location>
        <begin position="8"/>
        <end position="117"/>
    </location>
</feature>
<evidence type="ECO:0000313" key="13">
    <source>
        <dbReference type="EMBL" id="SSW97279.1"/>
    </source>
</evidence>
<dbReference type="GO" id="GO:0005930">
    <property type="term" value="C:axoneme"/>
    <property type="evidence" value="ECO:0007669"/>
    <property type="project" value="UniProtKB-SubCell"/>
</dbReference>
<dbReference type="GO" id="GO:0048731">
    <property type="term" value="P:system development"/>
    <property type="evidence" value="ECO:0007669"/>
    <property type="project" value="UniProtKB-ARBA"/>
</dbReference>
<dbReference type="EMBL" id="UFQT01000014">
    <property type="protein sequence ID" value="SSX17665.1"/>
    <property type="molecule type" value="Genomic_DNA"/>
</dbReference>
<evidence type="ECO:0000256" key="8">
    <source>
        <dbReference type="ARBA" id="ARBA00043971"/>
    </source>
</evidence>
<feature type="compositionally biased region" description="Polar residues" evidence="10">
    <location>
        <begin position="332"/>
        <end position="341"/>
    </location>
</feature>
<keyword evidence="7" id="KW-0966">Cell projection</keyword>
<dbReference type="GO" id="GO:0042073">
    <property type="term" value="P:intraciliary transport"/>
    <property type="evidence" value="ECO:0007669"/>
    <property type="project" value="TreeGrafter"/>
</dbReference>
<evidence type="ECO:0000256" key="6">
    <source>
        <dbReference type="ARBA" id="ARBA00023212"/>
    </source>
</evidence>
<dbReference type="GO" id="GO:0048513">
    <property type="term" value="P:animal organ development"/>
    <property type="evidence" value="ECO:0007669"/>
    <property type="project" value="UniProtKB-ARBA"/>
</dbReference>
<dbReference type="InterPro" id="IPR042576">
    <property type="entry name" value="TRAF3IP1_N_sf"/>
</dbReference>
<feature type="compositionally biased region" description="Low complexity" evidence="10">
    <location>
        <begin position="344"/>
        <end position="354"/>
    </location>
</feature>
<evidence type="ECO:0000259" key="12">
    <source>
        <dbReference type="Pfam" id="PF17749"/>
    </source>
</evidence>
<evidence type="ECO:0000256" key="2">
    <source>
        <dbReference type="ARBA" id="ARBA00004430"/>
    </source>
</evidence>
<evidence type="ECO:0000313" key="14">
    <source>
        <dbReference type="EMBL" id="SSX17665.1"/>
    </source>
</evidence>
<comment type="subcellular location">
    <subcellularLocation>
        <location evidence="2">Cytoplasm</location>
        <location evidence="2">Cytoskeleton</location>
        <location evidence="2">Cilium axoneme</location>
    </subcellularLocation>
    <subcellularLocation>
        <location evidence="1">Cytoplasm</location>
        <location evidence="1">Cytoskeleton</location>
        <location evidence="1">Cilium basal body</location>
    </subcellularLocation>
</comment>
<accession>A0A336LJ82</accession>
<reference evidence="13" key="1">
    <citation type="submission" date="2018-04" db="EMBL/GenBank/DDBJ databases">
        <authorList>
            <person name="Go L.Y."/>
            <person name="Mitchell J.A."/>
        </authorList>
    </citation>
    <scope>NUCLEOTIDE SEQUENCE</scope>
    <source>
        <tissue evidence="13">Whole organism</tissue>
    </source>
</reference>
<sequence>MEVDIKVIKETQKSLGKLIKRPQLTDKLLQKPPFRFLHDIVKAIIKETGFLAGLFNPDELEYENVKDKESKMAFLTKLIEVVKIASAKNLTVRPSKIIAGLEAAKTNELLQTIALCVDQKIDSKIAIDKYKKDFNNEVKPVKIKEKVIPSKSKFKPGKSNDPTENIAKKVVEKSRKTDKVSEKKVKTTTNKLKTSVNSAIHATEIEVDPISDCKTEDDKDSIKEFKKLEAEAEKHVAIQEQKSDKGATFNNGESTEQITSTEQQISEKRRKSLTKADSVDLIDMKTIESIQKDTKLRLEEEDQLNNQESLPVSEPEKQSLEQNEKFEKIESSQEPITTNKTIDGGRQSRLGGRRQSIDIVPDVSNKRETSAAQNNKFIRNQSEDKMIKLRPQSVRPPSARPGAPKRRDKTVEIVLQPEEIVKPSLEIINKIDALEAELEDNVDNLVIIEDPNILNDDGIIPKANDSLSDVIGEKEGALVHQILETQREFSNAGMGDFSNTTNETLWESPFDSRHFSLAKTEALRDSIQKLTKSVNPLGKLLDFMQEDVDSMQIELTQQLELYQMALIDMENEKAATEMAIQPFKQQLQQLQENIKYYHTAILDVRTTILNNEQKLIKKFNEF</sequence>
<feature type="region of interest" description="Disordered" evidence="10">
    <location>
        <begin position="301"/>
        <end position="407"/>
    </location>
</feature>
<feature type="compositionally biased region" description="Basic and acidic residues" evidence="10">
    <location>
        <begin position="314"/>
        <end position="331"/>
    </location>
</feature>
<dbReference type="EMBL" id="UFQS01000014">
    <property type="protein sequence ID" value="SSW97279.1"/>
    <property type="molecule type" value="Genomic_DNA"/>
</dbReference>
<evidence type="ECO:0000256" key="5">
    <source>
        <dbReference type="ARBA" id="ARBA00023054"/>
    </source>
</evidence>
<feature type="domain" description="TRAF3-interacting protein 1 C-terminal" evidence="12">
    <location>
        <begin position="473"/>
        <end position="615"/>
    </location>
</feature>
<dbReference type="Pfam" id="PF17749">
    <property type="entry name" value="MIP-T3_C"/>
    <property type="match status" value="1"/>
</dbReference>
<evidence type="ECO:0000256" key="3">
    <source>
        <dbReference type="ARBA" id="ARBA00022490"/>
    </source>
</evidence>
<dbReference type="InterPro" id="IPR041476">
    <property type="entry name" value="TRAF3IP1_C"/>
</dbReference>
<gene>
    <name evidence="14" type="primary">CSON002947</name>
</gene>
<evidence type="ECO:0000256" key="4">
    <source>
        <dbReference type="ARBA" id="ARBA00022794"/>
    </source>
</evidence>
<evidence type="ECO:0000256" key="7">
    <source>
        <dbReference type="ARBA" id="ARBA00023273"/>
    </source>
</evidence>
<feature type="region of interest" description="Disordered" evidence="10">
    <location>
        <begin position="242"/>
        <end position="278"/>
    </location>
</feature>
<evidence type="ECO:0000256" key="1">
    <source>
        <dbReference type="ARBA" id="ARBA00004120"/>
    </source>
</evidence>
<name>A0A336LJ82_CULSO</name>
<evidence type="ECO:0000259" key="11">
    <source>
        <dbReference type="Pfam" id="PF10243"/>
    </source>
</evidence>
<dbReference type="Pfam" id="PF10243">
    <property type="entry name" value="MIP-T3"/>
    <property type="match status" value="1"/>
</dbReference>
<protein>
    <recommendedName>
        <fullName evidence="9">TRAF3-interacting protein 1</fullName>
    </recommendedName>
</protein>
<dbReference type="AlphaFoldDB" id="A0A336LJ82"/>
<dbReference type="InterPro" id="IPR040468">
    <property type="entry name" value="TRAF3IP1_N"/>
</dbReference>
<dbReference type="GO" id="GO:0036064">
    <property type="term" value="C:ciliary basal body"/>
    <property type="evidence" value="ECO:0007669"/>
    <property type="project" value="TreeGrafter"/>
</dbReference>
<dbReference type="VEuPathDB" id="VectorBase:CSON002947"/>
<proteinExistence type="inferred from homology"/>
<keyword evidence="5" id="KW-0175">Coiled coil</keyword>
<comment type="similarity">
    <text evidence="8">Belongs to the TRAF3IP1 family.</text>
</comment>